<accession>A0A0H5RCE4</accession>
<dbReference type="EMBL" id="HACM01005732">
    <property type="protein sequence ID" value="CRZ06174.1"/>
    <property type="molecule type" value="Transcribed_RNA"/>
</dbReference>
<name>A0A0H5RCE4_9EUKA</name>
<feature type="non-terminal residue" evidence="1">
    <location>
        <position position="188"/>
    </location>
</feature>
<reference evidence="1" key="1">
    <citation type="submission" date="2015-04" db="EMBL/GenBank/DDBJ databases">
        <title>The genome sequence of the plant pathogenic Rhizarian Plasmodiophora brassicae reveals insights in its biotrophic life cycle and the origin of chitin synthesis.</title>
        <authorList>
            <person name="Schwelm A."/>
            <person name="Fogelqvist J."/>
            <person name="Knaust A."/>
            <person name="Julke S."/>
            <person name="Lilja T."/>
            <person name="Dhandapani V."/>
            <person name="Bonilla-Rosso G."/>
            <person name="Karlsson M."/>
            <person name="Shevchenko A."/>
            <person name="Choi S.R."/>
            <person name="Kim H.G."/>
            <person name="Park J.Y."/>
            <person name="Lim Y.P."/>
            <person name="Ludwig-Muller J."/>
            <person name="Dixelius C."/>
        </authorList>
    </citation>
    <scope>NUCLEOTIDE SEQUENCE</scope>
    <source>
        <tissue evidence="1">Potato root galls</tissue>
    </source>
</reference>
<proteinExistence type="predicted"/>
<protein>
    <submittedName>
        <fullName evidence="1">Uncharacterized protein</fullName>
    </submittedName>
</protein>
<dbReference type="AlphaFoldDB" id="A0A0H5RCE4"/>
<feature type="non-terminal residue" evidence="1">
    <location>
        <position position="1"/>
    </location>
</feature>
<sequence>LETSSDAGPSEAISNVAGISRLQEAGMLTYTGPAEPQIREVPEKKFYIGQVCIDAIEISEQILKKEKNYATMPLLDLITMEMKEKITRLFISESTEDLPVDRRDNPDYYRDQNNLITQVMAIVKEMVVVTIKPNPDSTEKGIQKPKEDSQQIAQLFEELKMLLTKWGLSTDRISSLISLVDGYTSSGK</sequence>
<organism evidence="1">
    <name type="scientific">Spongospora subterranea</name>
    <dbReference type="NCBI Taxonomy" id="70186"/>
    <lineage>
        <taxon>Eukaryota</taxon>
        <taxon>Sar</taxon>
        <taxon>Rhizaria</taxon>
        <taxon>Endomyxa</taxon>
        <taxon>Phytomyxea</taxon>
        <taxon>Plasmodiophorida</taxon>
        <taxon>Plasmodiophoridae</taxon>
        <taxon>Spongospora</taxon>
    </lineage>
</organism>
<evidence type="ECO:0000313" key="1">
    <source>
        <dbReference type="EMBL" id="CRZ06174.1"/>
    </source>
</evidence>